<reference evidence="2" key="1">
    <citation type="submission" date="2017-09" db="EMBL/GenBank/DDBJ databases">
        <title>Depth-based differentiation of microbial function through sediment-hosted aquifers and enrichment of novel symbionts in the deep terrestrial subsurface.</title>
        <authorList>
            <person name="Probst A.J."/>
            <person name="Ladd B."/>
            <person name="Jarett J.K."/>
            <person name="Geller-Mcgrath D.E."/>
            <person name="Sieber C.M.K."/>
            <person name="Emerson J.B."/>
            <person name="Anantharaman K."/>
            <person name="Thomas B.C."/>
            <person name="Malmstrom R."/>
            <person name="Stieglmeier M."/>
            <person name="Klingl A."/>
            <person name="Woyke T."/>
            <person name="Ryan C.M."/>
            <person name="Banfield J.F."/>
        </authorList>
    </citation>
    <scope>NUCLEOTIDE SEQUENCE [LARGE SCALE GENOMIC DNA]</scope>
</reference>
<name>A0A2H0UL22_9BACT</name>
<accession>A0A2H0UL22</accession>
<protein>
    <submittedName>
        <fullName evidence="1">Uncharacterized protein</fullName>
    </submittedName>
</protein>
<dbReference type="EMBL" id="PFBD01000020">
    <property type="protein sequence ID" value="PIR87114.1"/>
    <property type="molecule type" value="Genomic_DNA"/>
</dbReference>
<sequence length="188" mass="20997">MVAIVFSVFSNDAAFAGRKGRDRLTGDELVRIAGERQAAREAARILRRSGEAVPRRATIAFHNADTAWKVMDVQIFRVNRNGWVAKRPVQSFSVELAPRGSFSWDSADFGRRYLVVAAYAESGEEILRRAHVPVPNTGGYTLALPGDEWVMSIQAMLNNLLVHRATSKESDQDLDREIENLRSQLLKG</sequence>
<gene>
    <name evidence="1" type="ORF">COU11_02710</name>
</gene>
<comment type="caution">
    <text evidence="1">The sequence shown here is derived from an EMBL/GenBank/DDBJ whole genome shotgun (WGS) entry which is preliminary data.</text>
</comment>
<organism evidence="1 2">
    <name type="scientific">Candidatus Harrisonbacteria bacterium CG10_big_fil_rev_8_21_14_0_10_49_15</name>
    <dbReference type="NCBI Taxonomy" id="1974587"/>
    <lineage>
        <taxon>Bacteria</taxon>
        <taxon>Candidatus Harrisoniibacteriota</taxon>
    </lineage>
</organism>
<evidence type="ECO:0000313" key="1">
    <source>
        <dbReference type="EMBL" id="PIR87114.1"/>
    </source>
</evidence>
<proteinExistence type="predicted"/>
<evidence type="ECO:0000313" key="2">
    <source>
        <dbReference type="Proteomes" id="UP000229526"/>
    </source>
</evidence>
<dbReference type="AlphaFoldDB" id="A0A2H0UL22"/>
<dbReference type="Proteomes" id="UP000229526">
    <property type="component" value="Unassembled WGS sequence"/>
</dbReference>